<evidence type="ECO:0000313" key="4">
    <source>
        <dbReference type="Proteomes" id="UP000324022"/>
    </source>
</evidence>
<dbReference type="PROSITE" id="PS50013">
    <property type="entry name" value="CHROMO_2"/>
    <property type="match status" value="1"/>
</dbReference>
<organism evidence="3 4">
    <name type="scientific">Ustilago trichophora</name>
    <dbReference type="NCBI Taxonomy" id="86804"/>
    <lineage>
        <taxon>Eukaryota</taxon>
        <taxon>Fungi</taxon>
        <taxon>Dikarya</taxon>
        <taxon>Basidiomycota</taxon>
        <taxon>Ustilaginomycotina</taxon>
        <taxon>Ustilaginomycetes</taxon>
        <taxon>Ustilaginales</taxon>
        <taxon>Ustilaginaceae</taxon>
        <taxon>Ustilago</taxon>
    </lineage>
</organism>
<proteinExistence type="predicted"/>
<dbReference type="SUPFAM" id="SSF54160">
    <property type="entry name" value="Chromo domain-like"/>
    <property type="match status" value="1"/>
</dbReference>
<gene>
    <name evidence="3" type="ORF">UTRI_00514</name>
</gene>
<accession>A0A5C3DUC9</accession>
<name>A0A5C3DUC9_9BASI</name>
<feature type="region of interest" description="Disordered" evidence="1">
    <location>
        <begin position="384"/>
        <end position="407"/>
    </location>
</feature>
<feature type="compositionally biased region" description="Acidic residues" evidence="1">
    <location>
        <begin position="258"/>
        <end position="270"/>
    </location>
</feature>
<feature type="region of interest" description="Disordered" evidence="1">
    <location>
        <begin position="649"/>
        <end position="841"/>
    </location>
</feature>
<feature type="compositionally biased region" description="Basic and acidic residues" evidence="1">
    <location>
        <begin position="86"/>
        <end position="101"/>
    </location>
</feature>
<protein>
    <recommendedName>
        <fullName evidence="2">Chromo domain-containing protein</fullName>
    </recommendedName>
</protein>
<reference evidence="3 4" key="1">
    <citation type="submission" date="2018-03" db="EMBL/GenBank/DDBJ databases">
        <authorList>
            <person name="Guldener U."/>
        </authorList>
    </citation>
    <scope>NUCLEOTIDE SEQUENCE [LARGE SCALE GENOMIC DNA]</scope>
    <source>
        <strain evidence="3 4">NBRC100155</strain>
    </source>
</reference>
<evidence type="ECO:0000256" key="1">
    <source>
        <dbReference type="SAM" id="MobiDB-lite"/>
    </source>
</evidence>
<feature type="region of interest" description="Disordered" evidence="1">
    <location>
        <begin position="36"/>
        <end position="281"/>
    </location>
</feature>
<dbReference type="CDD" id="cd00024">
    <property type="entry name" value="CD_CSD"/>
    <property type="match status" value="1"/>
</dbReference>
<feature type="compositionally biased region" description="Basic and acidic residues" evidence="1">
    <location>
        <begin position="384"/>
        <end position="404"/>
    </location>
</feature>
<evidence type="ECO:0000259" key="2">
    <source>
        <dbReference type="PROSITE" id="PS50013"/>
    </source>
</evidence>
<dbReference type="Proteomes" id="UP000324022">
    <property type="component" value="Unassembled WGS sequence"/>
</dbReference>
<feature type="compositionally biased region" description="Low complexity" evidence="1">
    <location>
        <begin position="196"/>
        <end position="208"/>
    </location>
</feature>
<dbReference type="OrthoDB" id="3366885at2759"/>
<feature type="compositionally biased region" description="Low complexity" evidence="1">
    <location>
        <begin position="120"/>
        <end position="139"/>
    </location>
</feature>
<feature type="compositionally biased region" description="Low complexity" evidence="1">
    <location>
        <begin position="703"/>
        <end position="720"/>
    </location>
</feature>
<feature type="region of interest" description="Disordered" evidence="1">
    <location>
        <begin position="585"/>
        <end position="631"/>
    </location>
</feature>
<dbReference type="GO" id="GO:0006338">
    <property type="term" value="P:chromatin remodeling"/>
    <property type="evidence" value="ECO:0007669"/>
    <property type="project" value="UniProtKB-ARBA"/>
</dbReference>
<feature type="compositionally biased region" description="Polar residues" evidence="1">
    <location>
        <begin position="782"/>
        <end position="791"/>
    </location>
</feature>
<dbReference type="Gene3D" id="2.40.50.40">
    <property type="match status" value="1"/>
</dbReference>
<feature type="compositionally biased region" description="Polar residues" evidence="1">
    <location>
        <begin position="805"/>
        <end position="822"/>
    </location>
</feature>
<dbReference type="InterPro" id="IPR016197">
    <property type="entry name" value="Chromo-like_dom_sf"/>
</dbReference>
<feature type="region of interest" description="Disordered" evidence="1">
    <location>
        <begin position="476"/>
        <end position="511"/>
    </location>
</feature>
<feature type="compositionally biased region" description="Low complexity" evidence="1">
    <location>
        <begin position="597"/>
        <end position="609"/>
    </location>
</feature>
<feature type="domain" description="Chromo" evidence="2">
    <location>
        <begin position="332"/>
        <end position="392"/>
    </location>
</feature>
<keyword evidence="4" id="KW-1185">Reference proteome</keyword>
<evidence type="ECO:0000313" key="3">
    <source>
        <dbReference type="EMBL" id="SPO21037.1"/>
    </source>
</evidence>
<feature type="region of interest" description="Disordered" evidence="1">
    <location>
        <begin position="1207"/>
        <end position="1226"/>
    </location>
</feature>
<sequence length="1389" mass="154618">MPPDRIALDSSDEERKYPIRSRRLIAQRLQEWENEVDELESDADDDIQLAVQPPPRPSPSRQNKRNAPDDAEAQQRRQERRKKRELAKDEKRERRRAEKRAAAAAVKQSGVSGPSPPRDSASSSAAPATQAALLSTSSQHHNGTGPPRVSQAANFSESDEAPLPSLVVKRASTAGPRLEPRRSPAPMSEDEVEFIASQSSSAQNTNAAPARSSSVPVIIEPEDNQPPTQRASSAHLKEPNASGRAASPIELGSSDAPPEPDFDPELDDISDVSSVSYDDSEEYEVGAEFYTSSEGSVHASDSEDGLGSWTEYDKENWQGSTAHLDEAYDGNFDVRAVLRHRKNPRRGFIEYRTVWAGYPIYSSTWEPESHFNSKRTLREYWDRQGGRPQDVPHDPNEYSTHDSDTDVAVNRRPRWRAHAAKKKKRREVRRDKVQLRQYLLSLSEERAKAKAKEEERYAKFRRANRLTLDTERIREKGTSRSYQKRIEKMQQKKWSRNGGSGGSDAAGPSRFGITHANRNLVDVSMKARSGAASGINSARTRVSQLNDSIPEADENLMTFRRSAPNLTGLGSSTMAPLREGSGFMPATARPTVRPTVAAGSSGASGSGSATQAPAPRPAPGSFKGAHRREPKVQMKEGFGVFLKKLHNESANAQDRRANDTSAPPPRAPTHSSGQPVATARRLSEARRPNLLVLKPVEDFKSGSRPARPAATAYAASSSSSDSGDHDTFGIPEMSAVRNNFNPHQPAPPSDDEAKREAAIKRSIPIPRVEDPRRRPPQIPAGSAQNSTQSPWSPIEDDVPFVPQDAENTASNVEQASVLTTPRSPVENVNHGRSHTGPPSEPPKRIVGLAWCELVIGHNSMELEAAFCASDSLSSDRLQALGLGGSGRQVRFDKFMPFAWMRDHFARHGVKKDEAMLLNAYGNALYQDRASLDQISEQLKASDVALLADVEEVAPGEDRAGQHEYFVAFSSKYYRDYHLGVPPSLEHLCGQPYTLCVIPLQLEQRPAPSFEISFQQPPPLHATVRNAFETALMKKFDDLQSFDIRRVQLAAQRYRVSLQLYEGIRASYNIIFHGSNPSSYEKNMFYYMVRIFEGGVRFEIDPVIEAKLFKRRDTADNRDPKAAPKVYVFVRRGALKEILEGDSTQPTSTLAPYLRRLKRHSRCKFWTFGFSAENPDERIREIFPGHDGTVTFSMSAILQDLLRSTMAVEEETEDKEEGQLTQTDKTPPPSIVCNAAYHLADNWRVRLHPWIRPCLRLLADHLEPVCRALNLIEEHQVFPIELMFELDSKLETLYTSVMIEELPTDAISGLPFEEPTEVPDEPEELVKRLDKEILATLQKVQLASADDTRFHVLVAVEEDLTEAQKAGIEVMSLSDLAENKCKELAKLPGN</sequence>
<dbReference type="EMBL" id="OOIN01000002">
    <property type="protein sequence ID" value="SPO21037.1"/>
    <property type="molecule type" value="Genomic_DNA"/>
</dbReference>
<dbReference type="InterPro" id="IPR000953">
    <property type="entry name" value="Chromo/chromo_shadow_dom"/>
</dbReference>
<feature type="compositionally biased region" description="Basic and acidic residues" evidence="1">
    <location>
        <begin position="476"/>
        <end position="490"/>
    </location>
</feature>
<feature type="compositionally biased region" description="Acidic residues" evidence="1">
    <location>
        <begin position="36"/>
        <end position="47"/>
    </location>
</feature>